<proteinExistence type="inferred from homology"/>
<keyword evidence="2" id="KW-0238">DNA-binding</keyword>
<accession>A0ABP8GRX4</accession>
<gene>
    <name evidence="3" type="ORF">GCM10023184_19290</name>
</gene>
<sequence>MAYENNDKKMDSIYSKRIRAGKRRTYFFDVRATRGNDYYLTITESRKRFNDNGYDRHKIFLYKEDFNKFIKALIEAVDHVKTELMPDFDFDAFNHDDVLDDHDGDEMDHQHHVHSDIDGAPVVSIKTATAPEVTLPTAAAAAPEETDKW</sequence>
<dbReference type="EMBL" id="BAABGY010000007">
    <property type="protein sequence ID" value="GAA4329063.1"/>
    <property type="molecule type" value="Genomic_DNA"/>
</dbReference>
<dbReference type="Gene3D" id="3.10.450.700">
    <property type="match status" value="1"/>
</dbReference>
<dbReference type="Proteomes" id="UP001501725">
    <property type="component" value="Unassembled WGS sequence"/>
</dbReference>
<comment type="caution">
    <text evidence="3">The sequence shown here is derived from an EMBL/GenBank/DDBJ whole genome shotgun (WGS) entry which is preliminary data.</text>
</comment>
<evidence type="ECO:0000256" key="2">
    <source>
        <dbReference type="ARBA" id="ARBA00023125"/>
    </source>
</evidence>
<comment type="similarity">
    <text evidence="1">Belongs to the PUR DNA-binding protein family.</text>
</comment>
<reference evidence="4" key="1">
    <citation type="journal article" date="2019" name="Int. J. Syst. Evol. Microbiol.">
        <title>The Global Catalogue of Microorganisms (GCM) 10K type strain sequencing project: providing services to taxonomists for standard genome sequencing and annotation.</title>
        <authorList>
            <consortium name="The Broad Institute Genomics Platform"/>
            <consortium name="The Broad Institute Genome Sequencing Center for Infectious Disease"/>
            <person name="Wu L."/>
            <person name="Ma J."/>
        </authorList>
    </citation>
    <scope>NUCLEOTIDE SEQUENCE [LARGE SCALE GENOMIC DNA]</scope>
    <source>
        <strain evidence="4">JCM 17919</strain>
    </source>
</reference>
<keyword evidence="4" id="KW-1185">Reference proteome</keyword>
<evidence type="ECO:0000313" key="3">
    <source>
        <dbReference type="EMBL" id="GAA4329063.1"/>
    </source>
</evidence>
<dbReference type="InterPro" id="IPR006628">
    <property type="entry name" value="PUR-bd_fam"/>
</dbReference>
<evidence type="ECO:0008006" key="5">
    <source>
        <dbReference type="Google" id="ProtNLM"/>
    </source>
</evidence>
<dbReference type="RefSeq" id="WP_345255390.1">
    <property type="nucleotide sequence ID" value="NZ_BAABGY010000007.1"/>
</dbReference>
<organism evidence="3 4">
    <name type="scientific">Flaviaesturariibacter amylovorans</name>
    <dbReference type="NCBI Taxonomy" id="1084520"/>
    <lineage>
        <taxon>Bacteria</taxon>
        <taxon>Pseudomonadati</taxon>
        <taxon>Bacteroidota</taxon>
        <taxon>Chitinophagia</taxon>
        <taxon>Chitinophagales</taxon>
        <taxon>Chitinophagaceae</taxon>
        <taxon>Flaviaestuariibacter</taxon>
    </lineage>
</organism>
<dbReference type="Pfam" id="PF11680">
    <property type="entry name" value="DUF3276"/>
    <property type="match status" value="1"/>
</dbReference>
<evidence type="ECO:0000313" key="4">
    <source>
        <dbReference type="Proteomes" id="UP001501725"/>
    </source>
</evidence>
<evidence type="ECO:0000256" key="1">
    <source>
        <dbReference type="ARBA" id="ARBA00009251"/>
    </source>
</evidence>
<protein>
    <recommendedName>
        <fullName evidence="5">DUF3276 family protein</fullName>
    </recommendedName>
</protein>
<name>A0ABP8GRX4_9BACT</name>